<organism evidence="1 2">
    <name type="scientific">Cellvibrio mixtus</name>
    <dbReference type="NCBI Taxonomy" id="39650"/>
    <lineage>
        <taxon>Bacteria</taxon>
        <taxon>Pseudomonadati</taxon>
        <taxon>Pseudomonadota</taxon>
        <taxon>Gammaproteobacteria</taxon>
        <taxon>Cellvibrionales</taxon>
        <taxon>Cellvibrionaceae</taxon>
        <taxon>Cellvibrio</taxon>
    </lineage>
</organism>
<evidence type="ECO:0000313" key="1">
    <source>
        <dbReference type="EMBL" id="OZY84390.1"/>
    </source>
</evidence>
<reference evidence="2" key="1">
    <citation type="submission" date="2017-05" db="EMBL/GenBank/DDBJ databases">
        <authorList>
            <person name="Barney B.M."/>
        </authorList>
    </citation>
    <scope>NUCLEOTIDE SEQUENCE [LARGE SCALE GENOMIC DNA]</scope>
    <source>
        <strain evidence="2">PSBB022</strain>
    </source>
</reference>
<protein>
    <submittedName>
        <fullName evidence="1">Uncharacterized protein</fullName>
    </submittedName>
</protein>
<dbReference type="Proteomes" id="UP000216101">
    <property type="component" value="Unassembled WGS sequence"/>
</dbReference>
<accession>A0A266Q3F9</accession>
<name>A0A266Q3F9_9GAMM</name>
<dbReference type="AlphaFoldDB" id="A0A266Q3F9"/>
<dbReference type="EMBL" id="NHNI01000002">
    <property type="protein sequence ID" value="OZY84390.1"/>
    <property type="molecule type" value="Genomic_DNA"/>
</dbReference>
<evidence type="ECO:0000313" key="2">
    <source>
        <dbReference type="Proteomes" id="UP000216101"/>
    </source>
</evidence>
<proteinExistence type="predicted"/>
<comment type="caution">
    <text evidence="1">The sequence shown here is derived from an EMBL/GenBank/DDBJ whole genome shotgun (WGS) entry which is preliminary data.</text>
</comment>
<dbReference type="RefSeq" id="WP_094985474.1">
    <property type="nucleotide sequence ID" value="NZ_NHNI01000002.1"/>
</dbReference>
<sequence length="115" mass="11927">MELQEFVSETLLQIISGVKNAQEKTNSFGGSVNPRITGSSEYAAQHGFLRTVGGGPAQIVQFDVALTVTEGTGTKGGIGVFAGAINLGSSGQSANENKSISRVKFSVPITLPENQ</sequence>
<keyword evidence="2" id="KW-1185">Reference proteome</keyword>
<gene>
    <name evidence="1" type="ORF">CBP51_14360</name>
</gene>